<dbReference type="InterPro" id="IPR024402">
    <property type="entry name" value="DUF2726"/>
</dbReference>
<dbReference type="SUPFAM" id="SSF57783">
    <property type="entry name" value="Zinc beta-ribbon"/>
    <property type="match status" value="1"/>
</dbReference>
<dbReference type="EMBL" id="LJJC01000004">
    <property type="protein sequence ID" value="KQL54162.1"/>
    <property type="molecule type" value="Genomic_DNA"/>
</dbReference>
<dbReference type="Proteomes" id="UP000051888">
    <property type="component" value="Unassembled WGS sequence"/>
</dbReference>
<comment type="caution">
    <text evidence="3">The sequence shown here is derived from an EMBL/GenBank/DDBJ whole genome shotgun (WGS) entry which is preliminary data.</text>
</comment>
<feature type="domain" description="DNA topoisomerase type IA zn finger" evidence="1">
    <location>
        <begin position="184"/>
        <end position="218"/>
    </location>
</feature>
<evidence type="ECO:0000313" key="3">
    <source>
        <dbReference type="EMBL" id="KQL54162.1"/>
    </source>
</evidence>
<proteinExistence type="predicted"/>
<gene>
    <name evidence="3" type="ORF">AN964_12080</name>
</gene>
<name>A0A0Q3WY71_9BACI</name>
<evidence type="ECO:0000313" key="4">
    <source>
        <dbReference type="Proteomes" id="UP000051888"/>
    </source>
</evidence>
<dbReference type="AlphaFoldDB" id="A0A0Q3WY71"/>
<dbReference type="STRING" id="157838.AN964_12080"/>
<dbReference type="GO" id="GO:0006265">
    <property type="term" value="P:DNA topological change"/>
    <property type="evidence" value="ECO:0007669"/>
    <property type="project" value="InterPro"/>
</dbReference>
<sequence>MATDNPGCLGFLFRIFGITKSDKNKEEKFPYKLRDDFLSPSELSFFNILSQVIPNQFIICPKVSLQDIFFVNEKDKSSYYSYLNKISRKHVDFLICSAKTLQPVCGIELDDRSHGREDRVKRDEFVNQLFKTAKLSLIRFTNKKSYTLSEVEEKLHSIIFHHEATDIKETPIEEQFNMNQTPLCPKCQAPFVLRTVKSGSNKGKQFYGCTNFPRCREIAYINDDQIHTIK</sequence>
<dbReference type="Pfam" id="PF10881">
    <property type="entry name" value="DUF2726"/>
    <property type="match status" value="1"/>
</dbReference>
<evidence type="ECO:0000259" key="1">
    <source>
        <dbReference type="Pfam" id="PF01396"/>
    </source>
</evidence>
<evidence type="ECO:0000259" key="2">
    <source>
        <dbReference type="Pfam" id="PF10881"/>
    </source>
</evidence>
<dbReference type="GO" id="GO:0003916">
    <property type="term" value="F:DNA topoisomerase activity"/>
    <property type="evidence" value="ECO:0007669"/>
    <property type="project" value="InterPro"/>
</dbReference>
<dbReference type="RefSeq" id="WP_055739919.1">
    <property type="nucleotide sequence ID" value="NZ_JAAIWL010000009.1"/>
</dbReference>
<dbReference type="Pfam" id="PF01396">
    <property type="entry name" value="Zn_ribbon_Top1"/>
    <property type="match status" value="1"/>
</dbReference>
<dbReference type="PIRSF" id="PIRSF028063">
    <property type="entry name" value="UCP028063"/>
    <property type="match status" value="1"/>
</dbReference>
<reference evidence="3 4" key="1">
    <citation type="submission" date="2015-09" db="EMBL/GenBank/DDBJ databases">
        <title>Genome sequencing project for genomic taxonomy and phylogenomics of Bacillus-like bacteria.</title>
        <authorList>
            <person name="Liu B."/>
            <person name="Wang J."/>
            <person name="Zhu Y."/>
            <person name="Liu G."/>
            <person name="Chen Q."/>
            <person name="Chen Z."/>
            <person name="Lan J."/>
            <person name="Che J."/>
            <person name="Ge C."/>
            <person name="Shi H."/>
            <person name="Pan Z."/>
            <person name="Liu X."/>
        </authorList>
    </citation>
    <scope>NUCLEOTIDE SEQUENCE [LARGE SCALE GENOMIC DNA]</scope>
    <source>
        <strain evidence="3 4">LMG 18435</strain>
    </source>
</reference>
<dbReference type="InterPro" id="IPR014538">
    <property type="entry name" value="UCP028063_topo_Znf"/>
</dbReference>
<accession>A0A0Q3WY71</accession>
<dbReference type="OrthoDB" id="9797274at2"/>
<dbReference type="PATRIC" id="fig|157838.3.peg.2669"/>
<dbReference type="GO" id="GO:0005694">
    <property type="term" value="C:chromosome"/>
    <property type="evidence" value="ECO:0007669"/>
    <property type="project" value="InterPro"/>
</dbReference>
<dbReference type="InterPro" id="IPR013498">
    <property type="entry name" value="Topo_IA_Znf"/>
</dbReference>
<feature type="domain" description="DUF2726" evidence="2">
    <location>
        <begin position="37"/>
        <end position="156"/>
    </location>
</feature>
<protein>
    <recommendedName>
        <fullName evidence="5">Topoisomerase</fullName>
    </recommendedName>
</protein>
<organism evidence="3 4">
    <name type="scientific">Heyndrickxia shackletonii</name>
    <dbReference type="NCBI Taxonomy" id="157838"/>
    <lineage>
        <taxon>Bacteria</taxon>
        <taxon>Bacillati</taxon>
        <taxon>Bacillota</taxon>
        <taxon>Bacilli</taxon>
        <taxon>Bacillales</taxon>
        <taxon>Bacillaceae</taxon>
        <taxon>Heyndrickxia</taxon>
    </lineage>
</organism>
<evidence type="ECO:0008006" key="5">
    <source>
        <dbReference type="Google" id="ProtNLM"/>
    </source>
</evidence>
<keyword evidence="4" id="KW-1185">Reference proteome</keyword>
<dbReference type="Gene3D" id="3.30.65.10">
    <property type="entry name" value="Bacterial Topoisomerase I, domain 1"/>
    <property type="match status" value="1"/>
</dbReference>
<dbReference type="GO" id="GO:0003677">
    <property type="term" value="F:DNA binding"/>
    <property type="evidence" value="ECO:0007669"/>
    <property type="project" value="InterPro"/>
</dbReference>